<dbReference type="InterPro" id="IPR039793">
    <property type="entry name" value="UROS/Hem4"/>
</dbReference>
<protein>
    <recommendedName>
        <fullName evidence="3">Uroporphyrinogen-III synthase</fullName>
    </recommendedName>
</protein>
<gene>
    <name evidence="1" type="ORF">ARMGADRAFT_1092137</name>
</gene>
<reference evidence="2" key="1">
    <citation type="journal article" date="2017" name="Nat. Ecol. Evol.">
        <title>Genome expansion and lineage-specific genetic innovations in the forest pathogenic fungi Armillaria.</title>
        <authorList>
            <person name="Sipos G."/>
            <person name="Prasanna A.N."/>
            <person name="Walter M.C."/>
            <person name="O'Connor E."/>
            <person name="Balint B."/>
            <person name="Krizsan K."/>
            <person name="Kiss B."/>
            <person name="Hess J."/>
            <person name="Varga T."/>
            <person name="Slot J."/>
            <person name="Riley R."/>
            <person name="Boka B."/>
            <person name="Rigling D."/>
            <person name="Barry K."/>
            <person name="Lee J."/>
            <person name="Mihaltcheva S."/>
            <person name="LaButti K."/>
            <person name="Lipzen A."/>
            <person name="Waldron R."/>
            <person name="Moloney N.M."/>
            <person name="Sperisen C."/>
            <person name="Kredics L."/>
            <person name="Vagvoelgyi C."/>
            <person name="Patrignani A."/>
            <person name="Fitzpatrick D."/>
            <person name="Nagy I."/>
            <person name="Doyle S."/>
            <person name="Anderson J.B."/>
            <person name="Grigoriev I.V."/>
            <person name="Gueldener U."/>
            <person name="Muensterkoetter M."/>
            <person name="Nagy L.G."/>
        </authorList>
    </citation>
    <scope>NUCLEOTIDE SEQUENCE [LARGE SCALE GENOMIC DNA]</scope>
    <source>
        <strain evidence="2">Ar21-2</strain>
    </source>
</reference>
<proteinExistence type="predicted"/>
<dbReference type="GO" id="GO:0006780">
    <property type="term" value="P:uroporphyrinogen III biosynthetic process"/>
    <property type="evidence" value="ECO:0007669"/>
    <property type="project" value="InterPro"/>
</dbReference>
<dbReference type="Gene3D" id="3.40.50.10090">
    <property type="match status" value="2"/>
</dbReference>
<dbReference type="AlphaFoldDB" id="A0A2H3CMY1"/>
<dbReference type="InParanoid" id="A0A2H3CMY1"/>
<dbReference type="GO" id="GO:0005829">
    <property type="term" value="C:cytosol"/>
    <property type="evidence" value="ECO:0007669"/>
    <property type="project" value="TreeGrafter"/>
</dbReference>
<dbReference type="FunCoup" id="A0A2H3CMY1">
    <property type="interactions" value="324"/>
</dbReference>
<dbReference type="OrthoDB" id="5595751at2759"/>
<dbReference type="PANTHER" id="PTHR12390">
    <property type="entry name" value="UROPORPHYRINOGEN III SYNTHASE"/>
    <property type="match status" value="1"/>
</dbReference>
<organism evidence="1 2">
    <name type="scientific">Armillaria gallica</name>
    <name type="common">Bulbous honey fungus</name>
    <name type="synonym">Armillaria bulbosa</name>
    <dbReference type="NCBI Taxonomy" id="47427"/>
    <lineage>
        <taxon>Eukaryota</taxon>
        <taxon>Fungi</taxon>
        <taxon>Dikarya</taxon>
        <taxon>Basidiomycota</taxon>
        <taxon>Agaricomycotina</taxon>
        <taxon>Agaricomycetes</taxon>
        <taxon>Agaricomycetidae</taxon>
        <taxon>Agaricales</taxon>
        <taxon>Marasmiineae</taxon>
        <taxon>Physalacriaceae</taxon>
        <taxon>Armillaria</taxon>
    </lineage>
</organism>
<evidence type="ECO:0000313" key="1">
    <source>
        <dbReference type="EMBL" id="PBK80572.1"/>
    </source>
</evidence>
<evidence type="ECO:0008006" key="3">
    <source>
        <dbReference type="Google" id="ProtNLM"/>
    </source>
</evidence>
<dbReference type="STRING" id="47427.A0A2H3CMY1"/>
<dbReference type="InterPro" id="IPR036108">
    <property type="entry name" value="4pyrrol_syn_uPrphyn_synt_sf"/>
</dbReference>
<dbReference type="SUPFAM" id="SSF69618">
    <property type="entry name" value="HemD-like"/>
    <property type="match status" value="1"/>
</dbReference>
<dbReference type="EMBL" id="KZ293743">
    <property type="protein sequence ID" value="PBK80572.1"/>
    <property type="molecule type" value="Genomic_DNA"/>
</dbReference>
<dbReference type="GO" id="GO:0004852">
    <property type="term" value="F:uroporphyrinogen-III synthase activity"/>
    <property type="evidence" value="ECO:0007669"/>
    <property type="project" value="InterPro"/>
</dbReference>
<sequence length="190" mass="20791">MTSKSNVLLLREPTPSSDKTVLTNLTELASVTEQTDFDGVIMTSARSCEAWDKTNGTEKYDYVVGKATALTLRSSMPHADIRGVFENGRAARQFHSCRTTSSSYKTTGFSAFSQGVRDLRKLEFLEVSEGDRTHETECAMMDCVLCTIAAIGPTTATFLHETLGLRVDAIPVKPLPEEFLRAIVDADSVS</sequence>
<accession>A0A2H3CMY1</accession>
<evidence type="ECO:0000313" key="2">
    <source>
        <dbReference type="Proteomes" id="UP000217790"/>
    </source>
</evidence>
<keyword evidence="2" id="KW-1185">Reference proteome</keyword>
<name>A0A2H3CMY1_ARMGA</name>
<dbReference type="PANTHER" id="PTHR12390:SF0">
    <property type="entry name" value="UROPORPHYRINOGEN-III SYNTHASE"/>
    <property type="match status" value="1"/>
</dbReference>
<dbReference type="Proteomes" id="UP000217790">
    <property type="component" value="Unassembled WGS sequence"/>
</dbReference>